<dbReference type="PANTHER" id="PTHR37432">
    <property type="entry name" value="PROTEIN CBG21304"/>
    <property type="match status" value="1"/>
</dbReference>
<dbReference type="Proteomes" id="UP000663828">
    <property type="component" value="Unassembled WGS sequence"/>
</dbReference>
<dbReference type="PANTHER" id="PTHR37432:SF1">
    <property type="entry name" value="HAT C-TERMINAL DIMERISATION DOMAIN-CONTAINING PROTEIN-RELATED"/>
    <property type="match status" value="1"/>
</dbReference>
<evidence type="ECO:0000313" key="3">
    <source>
        <dbReference type="EMBL" id="CAF0930057.1"/>
    </source>
</evidence>
<protein>
    <recommendedName>
        <fullName evidence="2">HAT C-terminal dimerisation domain-containing protein</fullName>
    </recommendedName>
</protein>
<dbReference type="Proteomes" id="UP000663852">
    <property type="component" value="Unassembled WGS sequence"/>
</dbReference>
<dbReference type="AlphaFoldDB" id="A0A814BLU7"/>
<dbReference type="OrthoDB" id="1607513at2759"/>
<proteinExistence type="predicted"/>
<dbReference type="EMBL" id="CAJNOJ010000402">
    <property type="protein sequence ID" value="CAF1435158.1"/>
    <property type="molecule type" value="Genomic_DNA"/>
</dbReference>
<feature type="compositionally biased region" description="Low complexity" evidence="1">
    <location>
        <begin position="156"/>
        <end position="171"/>
    </location>
</feature>
<dbReference type="InterPro" id="IPR012337">
    <property type="entry name" value="RNaseH-like_sf"/>
</dbReference>
<evidence type="ECO:0000256" key="1">
    <source>
        <dbReference type="SAM" id="MobiDB-lite"/>
    </source>
</evidence>
<gene>
    <name evidence="4" type="ORF">EDS130_LOCUS38472</name>
    <name evidence="3" type="ORF">XAT740_LOCUS9525</name>
</gene>
<evidence type="ECO:0000313" key="5">
    <source>
        <dbReference type="Proteomes" id="UP000663828"/>
    </source>
</evidence>
<feature type="region of interest" description="Disordered" evidence="1">
    <location>
        <begin position="150"/>
        <end position="189"/>
    </location>
</feature>
<dbReference type="GO" id="GO:0046983">
    <property type="term" value="F:protein dimerization activity"/>
    <property type="evidence" value="ECO:0007669"/>
    <property type="project" value="InterPro"/>
</dbReference>
<evidence type="ECO:0000313" key="4">
    <source>
        <dbReference type="EMBL" id="CAF1435158.1"/>
    </source>
</evidence>
<evidence type="ECO:0000259" key="2">
    <source>
        <dbReference type="Pfam" id="PF05699"/>
    </source>
</evidence>
<accession>A0A814BLU7</accession>
<comment type="caution">
    <text evidence="3">The sequence shown here is derived from an EMBL/GenBank/DDBJ whole genome shotgun (WGS) entry which is preliminary data.</text>
</comment>
<keyword evidence="5" id="KW-1185">Reference proteome</keyword>
<name>A0A814BLU7_ADIRI</name>
<reference evidence="3" key="1">
    <citation type="submission" date="2021-02" db="EMBL/GenBank/DDBJ databases">
        <authorList>
            <person name="Nowell W R."/>
        </authorList>
    </citation>
    <scope>NUCLEOTIDE SEQUENCE</scope>
</reference>
<feature type="domain" description="HAT C-terminal dimerisation" evidence="2">
    <location>
        <begin position="209"/>
        <end position="287"/>
    </location>
</feature>
<dbReference type="SUPFAM" id="SSF53098">
    <property type="entry name" value="Ribonuclease H-like"/>
    <property type="match status" value="1"/>
</dbReference>
<dbReference type="EMBL" id="CAJNOR010000492">
    <property type="protein sequence ID" value="CAF0930057.1"/>
    <property type="molecule type" value="Genomic_DNA"/>
</dbReference>
<organism evidence="3 5">
    <name type="scientific">Adineta ricciae</name>
    <name type="common">Rotifer</name>
    <dbReference type="NCBI Taxonomy" id="249248"/>
    <lineage>
        <taxon>Eukaryota</taxon>
        <taxon>Metazoa</taxon>
        <taxon>Spiralia</taxon>
        <taxon>Gnathifera</taxon>
        <taxon>Rotifera</taxon>
        <taxon>Eurotatoria</taxon>
        <taxon>Bdelloidea</taxon>
        <taxon>Adinetida</taxon>
        <taxon>Adinetidae</taxon>
        <taxon>Adineta</taxon>
    </lineage>
</organism>
<dbReference type="Pfam" id="PF05699">
    <property type="entry name" value="Dimer_Tnp_hAT"/>
    <property type="match status" value="1"/>
</dbReference>
<sequence>MSQLLESVLASYSSLTTIASDKGVLHTLPSIDIPSVAAITSLFAPWKNVIERVQTTRKPSLHLVVTSYWYLLESLVVTRDEAANKTAKGIVFFKRRTRQLLKIMFNLHDLHWIAAVLNPRTRMLKLATDYERSHAYDLIRAELTKIIETNQANGGTSTQSETITSTSPTPQKKFKPYTENYDDDQDCSDSKKTVTSSMYARREFELYLQMKLNKCISSNDKDDNPLVFWQEQECLLPNLTKLAKKIFCVPASSAAVERAFSSAGVIISQRRSNINPSLVNDMILVRSAASNLTS</sequence>
<dbReference type="InterPro" id="IPR008906">
    <property type="entry name" value="HATC_C_dom"/>
</dbReference>